<evidence type="ECO:0000256" key="4">
    <source>
        <dbReference type="ARBA" id="ARBA00022670"/>
    </source>
</evidence>
<feature type="compositionally biased region" description="Low complexity" evidence="10">
    <location>
        <begin position="87"/>
        <end position="102"/>
    </location>
</feature>
<comment type="catalytic activity">
    <reaction evidence="1">
        <text>Thiol-dependent hydrolysis of ester, thioester, amide, peptide and isopeptide bonds formed by the C-terminal Gly of ubiquitin (a 76-residue protein attached to proteins as an intracellular targeting signal).</text>
        <dbReference type="EC" id="3.4.19.12"/>
    </reaction>
</comment>
<sequence length="286" mass="30882">MTVEHSPLDGHAKKQQQQLQQQEEAVRQVINQLKEITGVEDPAILSQALEASRTASGNYDLTHAISMLVEEDGGPSVPQVSTKLQVAGDGAAAAPGSHPGAATSPQKRPAKVIDLTGEGDDLQKAIALSLQEQQVAGVSAEEQDISRALEQSLGGKRKRGAENWLDPINPNDRRRQGDWPVGIKNVGNTCWFSAVIQSLYHLPMFRRLVLAFEPLQASVRDGRPLQEQRSVGLMLELRALFSLLAASRRKYVNPGRALELLRDAFVGTAGGAGGSQVHLTMIALPR</sequence>
<feature type="coiled-coil region" evidence="9">
    <location>
        <begin position="12"/>
        <end position="39"/>
    </location>
</feature>
<dbReference type="GO" id="GO:0043161">
    <property type="term" value="P:proteasome-mediated ubiquitin-dependent protein catabolic process"/>
    <property type="evidence" value="ECO:0007669"/>
    <property type="project" value="InterPro"/>
</dbReference>
<keyword evidence="13" id="KW-1185">Reference proteome</keyword>
<reference evidence="12" key="2">
    <citation type="submission" date="2021-09" db="EMBL/GenBank/DDBJ databases">
        <authorList>
            <person name="Jia N."/>
            <person name="Wang J."/>
            <person name="Shi W."/>
            <person name="Du L."/>
            <person name="Sun Y."/>
            <person name="Zhan W."/>
            <person name="Jiang J."/>
            <person name="Wang Q."/>
            <person name="Zhang B."/>
            <person name="Ji P."/>
            <person name="Sakyi L.B."/>
            <person name="Cui X."/>
            <person name="Yuan T."/>
            <person name="Jiang B."/>
            <person name="Yang W."/>
            <person name="Lam T.T.-Y."/>
            <person name="Chang Q."/>
            <person name="Ding S."/>
            <person name="Wang X."/>
            <person name="Zhu J."/>
            <person name="Ruan X."/>
            <person name="Zhao L."/>
            <person name="Wei J."/>
            <person name="Que T."/>
            <person name="Du C."/>
            <person name="Cheng J."/>
            <person name="Dai P."/>
            <person name="Han X."/>
            <person name="Huang E."/>
            <person name="Gao Y."/>
            <person name="Liu J."/>
            <person name="Shao H."/>
            <person name="Ye R."/>
            <person name="Li L."/>
            <person name="Wei W."/>
            <person name="Wang X."/>
            <person name="Wang C."/>
            <person name="Huo Q."/>
            <person name="Li W."/>
            <person name="Guo W."/>
            <person name="Chen H."/>
            <person name="Chen S."/>
            <person name="Zhou L."/>
            <person name="Zhou L."/>
            <person name="Ni X."/>
            <person name="Tian J."/>
            <person name="Zhou Y."/>
            <person name="Sheng Y."/>
            <person name="Liu T."/>
            <person name="Pan Y."/>
            <person name="Xia L."/>
            <person name="Li J."/>
            <person name="Zhao F."/>
            <person name="Cao W."/>
        </authorList>
    </citation>
    <scope>NUCLEOTIDE SEQUENCE</scope>
    <source>
        <strain evidence="12">Rmic-2018</strain>
        <tissue evidence="12">Larvae</tissue>
    </source>
</reference>
<keyword evidence="4" id="KW-0645">Protease</keyword>
<evidence type="ECO:0000313" key="13">
    <source>
        <dbReference type="Proteomes" id="UP000821866"/>
    </source>
</evidence>
<evidence type="ECO:0000313" key="12">
    <source>
        <dbReference type="EMBL" id="KAH8023781.1"/>
    </source>
</evidence>
<evidence type="ECO:0000256" key="9">
    <source>
        <dbReference type="SAM" id="Coils"/>
    </source>
</evidence>
<feature type="region of interest" description="Disordered" evidence="10">
    <location>
        <begin position="87"/>
        <end position="108"/>
    </location>
</feature>
<dbReference type="Gene3D" id="3.90.70.10">
    <property type="entry name" value="Cysteine proteinases"/>
    <property type="match status" value="1"/>
</dbReference>
<dbReference type="VEuPathDB" id="VectorBase:LOC119172429"/>
<evidence type="ECO:0000256" key="6">
    <source>
        <dbReference type="ARBA" id="ARBA00022801"/>
    </source>
</evidence>
<name>A0A9J6DNG0_RHIMP</name>
<dbReference type="GO" id="GO:0070628">
    <property type="term" value="F:proteasome binding"/>
    <property type="evidence" value="ECO:0007669"/>
    <property type="project" value="TreeGrafter"/>
</dbReference>
<keyword evidence="6" id="KW-0378">Hydrolase</keyword>
<dbReference type="PANTHER" id="PTHR43982:SF1">
    <property type="entry name" value="UBIQUITIN CARBOXYL-TERMINAL HYDROLASE 14"/>
    <property type="match status" value="1"/>
</dbReference>
<reference evidence="12" key="1">
    <citation type="journal article" date="2020" name="Cell">
        <title>Large-Scale Comparative Analyses of Tick Genomes Elucidate Their Genetic Diversity and Vector Capacities.</title>
        <authorList>
            <consortium name="Tick Genome and Microbiome Consortium (TIGMIC)"/>
            <person name="Jia N."/>
            <person name="Wang J."/>
            <person name="Shi W."/>
            <person name="Du L."/>
            <person name="Sun Y."/>
            <person name="Zhan W."/>
            <person name="Jiang J.F."/>
            <person name="Wang Q."/>
            <person name="Zhang B."/>
            <person name="Ji P."/>
            <person name="Bell-Sakyi L."/>
            <person name="Cui X.M."/>
            <person name="Yuan T.T."/>
            <person name="Jiang B.G."/>
            <person name="Yang W.F."/>
            <person name="Lam T.T."/>
            <person name="Chang Q.C."/>
            <person name="Ding S.J."/>
            <person name="Wang X.J."/>
            <person name="Zhu J.G."/>
            <person name="Ruan X.D."/>
            <person name="Zhao L."/>
            <person name="Wei J.T."/>
            <person name="Ye R.Z."/>
            <person name="Que T.C."/>
            <person name="Du C.H."/>
            <person name="Zhou Y.H."/>
            <person name="Cheng J.X."/>
            <person name="Dai P.F."/>
            <person name="Guo W.B."/>
            <person name="Han X.H."/>
            <person name="Huang E.J."/>
            <person name="Li L.F."/>
            <person name="Wei W."/>
            <person name="Gao Y.C."/>
            <person name="Liu J.Z."/>
            <person name="Shao H.Z."/>
            <person name="Wang X."/>
            <person name="Wang C.C."/>
            <person name="Yang T.C."/>
            <person name="Huo Q.B."/>
            <person name="Li W."/>
            <person name="Chen H.Y."/>
            <person name="Chen S.E."/>
            <person name="Zhou L.G."/>
            <person name="Ni X.B."/>
            <person name="Tian J.H."/>
            <person name="Sheng Y."/>
            <person name="Liu T."/>
            <person name="Pan Y.S."/>
            <person name="Xia L.Y."/>
            <person name="Li J."/>
            <person name="Zhao F."/>
            <person name="Cao W.C."/>
        </authorList>
    </citation>
    <scope>NUCLEOTIDE SEQUENCE</scope>
    <source>
        <strain evidence="12">Rmic-2018</strain>
    </source>
</reference>
<dbReference type="SMART" id="SM00726">
    <property type="entry name" value="UIM"/>
    <property type="match status" value="2"/>
</dbReference>
<comment type="caution">
    <text evidence="12">The sequence shown here is derived from an EMBL/GenBank/DDBJ whole genome shotgun (WGS) entry which is preliminary data.</text>
</comment>
<protein>
    <recommendedName>
        <fullName evidence="3">ubiquitinyl hydrolase 1</fullName>
        <ecNumber evidence="3">3.4.19.12</ecNumber>
    </recommendedName>
</protein>
<dbReference type="Pfam" id="PF00443">
    <property type="entry name" value="UCH"/>
    <property type="match status" value="1"/>
</dbReference>
<keyword evidence="7" id="KW-0788">Thiol protease</keyword>
<dbReference type="SUPFAM" id="SSF46934">
    <property type="entry name" value="UBA-like"/>
    <property type="match status" value="1"/>
</dbReference>
<evidence type="ECO:0000259" key="11">
    <source>
        <dbReference type="PROSITE" id="PS50235"/>
    </source>
</evidence>
<dbReference type="PROSITE" id="PS50235">
    <property type="entry name" value="USP_3"/>
    <property type="match status" value="1"/>
</dbReference>
<dbReference type="InterPro" id="IPR038765">
    <property type="entry name" value="Papain-like_cys_pep_sf"/>
</dbReference>
<dbReference type="GO" id="GO:0004843">
    <property type="term" value="F:cysteine-type deubiquitinase activity"/>
    <property type="evidence" value="ECO:0007669"/>
    <property type="project" value="UniProtKB-EC"/>
</dbReference>
<evidence type="ECO:0000256" key="8">
    <source>
        <dbReference type="ARBA" id="ARBA00023242"/>
    </source>
</evidence>
<dbReference type="InterPro" id="IPR054108">
    <property type="entry name" value="USP25/28_UIM"/>
</dbReference>
<dbReference type="GO" id="GO:0005634">
    <property type="term" value="C:nucleus"/>
    <property type="evidence" value="ECO:0007669"/>
    <property type="project" value="UniProtKB-SubCell"/>
</dbReference>
<keyword evidence="8" id="KW-0539">Nucleus</keyword>
<accession>A0A9J6DNG0</accession>
<dbReference type="PANTHER" id="PTHR43982">
    <property type="entry name" value="UBIQUITIN CARBOXYL-TERMINAL HYDROLASE"/>
    <property type="match status" value="1"/>
</dbReference>
<keyword evidence="5" id="KW-0833">Ubl conjugation pathway</keyword>
<dbReference type="Gene3D" id="1.10.8.10">
    <property type="entry name" value="DNA helicase RuvA subunit, C-terminal domain"/>
    <property type="match status" value="1"/>
</dbReference>
<dbReference type="EC" id="3.4.19.12" evidence="3"/>
<dbReference type="InterPro" id="IPR028889">
    <property type="entry name" value="USP"/>
</dbReference>
<keyword evidence="9" id="KW-0175">Coiled coil</keyword>
<dbReference type="CDD" id="cd14276">
    <property type="entry name" value="UBA_UBP25_like"/>
    <property type="match status" value="1"/>
</dbReference>
<dbReference type="Proteomes" id="UP000821866">
    <property type="component" value="Chromosome 6"/>
</dbReference>
<feature type="domain" description="USP" evidence="11">
    <location>
        <begin position="181"/>
        <end position="286"/>
    </location>
</feature>
<dbReference type="AlphaFoldDB" id="A0A9J6DNG0"/>
<evidence type="ECO:0000256" key="7">
    <source>
        <dbReference type="ARBA" id="ARBA00022807"/>
    </source>
</evidence>
<comment type="subcellular location">
    <subcellularLocation>
        <location evidence="2">Nucleus</location>
    </subcellularLocation>
</comment>
<dbReference type="InterPro" id="IPR003903">
    <property type="entry name" value="UIM_dom"/>
</dbReference>
<organism evidence="12 13">
    <name type="scientific">Rhipicephalus microplus</name>
    <name type="common">Cattle tick</name>
    <name type="synonym">Boophilus microplus</name>
    <dbReference type="NCBI Taxonomy" id="6941"/>
    <lineage>
        <taxon>Eukaryota</taxon>
        <taxon>Metazoa</taxon>
        <taxon>Ecdysozoa</taxon>
        <taxon>Arthropoda</taxon>
        <taxon>Chelicerata</taxon>
        <taxon>Arachnida</taxon>
        <taxon>Acari</taxon>
        <taxon>Parasitiformes</taxon>
        <taxon>Ixodida</taxon>
        <taxon>Ixodoidea</taxon>
        <taxon>Ixodidae</taxon>
        <taxon>Rhipicephalinae</taxon>
        <taxon>Rhipicephalus</taxon>
        <taxon>Boophilus</taxon>
    </lineage>
</organism>
<dbReference type="PROSITE" id="PS00972">
    <property type="entry name" value="USP_1"/>
    <property type="match status" value="1"/>
</dbReference>
<gene>
    <name evidence="12" type="ORF">HPB51_016676</name>
</gene>
<evidence type="ECO:0000256" key="2">
    <source>
        <dbReference type="ARBA" id="ARBA00004123"/>
    </source>
</evidence>
<dbReference type="InterPro" id="IPR001394">
    <property type="entry name" value="Peptidase_C19_UCH"/>
</dbReference>
<dbReference type="EMBL" id="JABSTU010000008">
    <property type="protein sequence ID" value="KAH8023781.1"/>
    <property type="molecule type" value="Genomic_DNA"/>
</dbReference>
<dbReference type="SUPFAM" id="SSF54001">
    <property type="entry name" value="Cysteine proteinases"/>
    <property type="match status" value="1"/>
</dbReference>
<dbReference type="GO" id="GO:0061136">
    <property type="term" value="P:regulation of proteasomal protein catabolic process"/>
    <property type="evidence" value="ECO:0007669"/>
    <property type="project" value="TreeGrafter"/>
</dbReference>
<evidence type="ECO:0000256" key="5">
    <source>
        <dbReference type="ARBA" id="ARBA00022786"/>
    </source>
</evidence>
<proteinExistence type="predicted"/>
<dbReference type="InterPro" id="IPR044635">
    <property type="entry name" value="UBP14-like"/>
</dbReference>
<evidence type="ECO:0000256" key="10">
    <source>
        <dbReference type="SAM" id="MobiDB-lite"/>
    </source>
</evidence>
<dbReference type="Pfam" id="PF21909">
    <property type="entry name" value="USP_UIM_N"/>
    <property type="match status" value="1"/>
</dbReference>
<dbReference type="InterPro" id="IPR018200">
    <property type="entry name" value="USP_CS"/>
</dbReference>
<evidence type="ECO:0000256" key="1">
    <source>
        <dbReference type="ARBA" id="ARBA00000707"/>
    </source>
</evidence>
<dbReference type="GO" id="GO:0016579">
    <property type="term" value="P:protein deubiquitination"/>
    <property type="evidence" value="ECO:0007669"/>
    <property type="project" value="InterPro"/>
</dbReference>
<evidence type="ECO:0000256" key="3">
    <source>
        <dbReference type="ARBA" id="ARBA00012759"/>
    </source>
</evidence>
<dbReference type="InterPro" id="IPR009060">
    <property type="entry name" value="UBA-like_sf"/>
</dbReference>